<reference evidence="1" key="2">
    <citation type="submission" date="2020-09" db="EMBL/GenBank/DDBJ databases">
        <authorList>
            <person name="Sun Q."/>
            <person name="Kim S."/>
        </authorList>
    </citation>
    <scope>NUCLEOTIDE SEQUENCE</scope>
    <source>
        <strain evidence="1">KCTC 42590</strain>
    </source>
</reference>
<gene>
    <name evidence="1" type="ORF">GCM10017044_11210</name>
</gene>
<sequence length="630" mass="68510">MADQEAIIIFAPPPDSKSAEAEIAHILSGLFVRHYSVHWLIDQTCDIHQYRGGNDASAIGPDGVHFTDVSVLADPDHPLQTAKRLFILGDSNHSVDCLHYLDDSPCLVVLAAVSLLKTFRQKMREDATWPLAYTKWLKSLDTAATHALATTLENHKRYAETSDSMMSGLSLLPETAVIATFTSDQIALLDYGANGTPALIYSDMTLPAVRCAETKAPQSAQGSWTVWARGDSKSVRTIEQSAKALLSFGVHMNVIWLPVGSLPPSVTEIPTPDIIIDFTDATTYAFGLLANHARRNGIPLICHCAGWAADISAAAAIKLRSAEDVHALTAALSVLTTQPDVYRYFAKPSLVEEETEKATDRWLNCLHNLSAPVTPLISPPIQPDVLSLDSLPSAALSPDTIDGKAILVGTLPGRSILMAVWPNIDWSSCAIFLPAAAAWHLSRKLRFPAPLLPQRLGFESCLLQDINDLSPFLPFLQGHGNCVYMLPKGDEDDIAHPKTESTTAPCFKTTFGFQSDALADFDRLMGFDASIGAAWHLNFLAHQLDTVFLMAGLSHITIKTGLESHSIVVKNGSHSQLLEIGQPIIVPKGPHDLLSFGLSATDRITGKPLSPRELLQLFTTSPLELAWYRE</sequence>
<evidence type="ECO:0000313" key="2">
    <source>
        <dbReference type="Proteomes" id="UP000630923"/>
    </source>
</evidence>
<dbReference type="AlphaFoldDB" id="A0A919ANW5"/>
<reference evidence="1" key="1">
    <citation type="journal article" date="2014" name="Int. J. Syst. Evol. Microbiol.">
        <title>Complete genome sequence of Corynebacterium casei LMG S-19264T (=DSM 44701T), isolated from a smear-ripened cheese.</title>
        <authorList>
            <consortium name="US DOE Joint Genome Institute (JGI-PGF)"/>
            <person name="Walter F."/>
            <person name="Albersmeier A."/>
            <person name="Kalinowski J."/>
            <person name="Ruckert C."/>
        </authorList>
    </citation>
    <scope>NUCLEOTIDE SEQUENCE</scope>
    <source>
        <strain evidence="1">KCTC 42590</strain>
    </source>
</reference>
<proteinExistence type="predicted"/>
<evidence type="ECO:0000313" key="1">
    <source>
        <dbReference type="EMBL" id="GHF18444.1"/>
    </source>
</evidence>
<dbReference type="Proteomes" id="UP000630923">
    <property type="component" value="Unassembled WGS sequence"/>
</dbReference>
<accession>A0A919ANW5</accession>
<dbReference type="RefSeq" id="WP_191250668.1">
    <property type="nucleotide sequence ID" value="NZ_BNCI01000001.1"/>
</dbReference>
<organism evidence="1 2">
    <name type="scientific">Kordiimonas sediminis</name>
    <dbReference type="NCBI Taxonomy" id="1735581"/>
    <lineage>
        <taxon>Bacteria</taxon>
        <taxon>Pseudomonadati</taxon>
        <taxon>Pseudomonadota</taxon>
        <taxon>Alphaproteobacteria</taxon>
        <taxon>Kordiimonadales</taxon>
        <taxon>Kordiimonadaceae</taxon>
        <taxon>Kordiimonas</taxon>
    </lineage>
</organism>
<keyword evidence="2" id="KW-1185">Reference proteome</keyword>
<dbReference type="EMBL" id="BNCI01000001">
    <property type="protein sequence ID" value="GHF18444.1"/>
    <property type="molecule type" value="Genomic_DNA"/>
</dbReference>
<comment type="caution">
    <text evidence="1">The sequence shown here is derived from an EMBL/GenBank/DDBJ whole genome shotgun (WGS) entry which is preliminary data.</text>
</comment>
<protein>
    <submittedName>
        <fullName evidence="1">Uncharacterized protein</fullName>
    </submittedName>
</protein>
<name>A0A919ANW5_9PROT</name>